<reference evidence="5" key="1">
    <citation type="submission" date="2016-04" db="EMBL/GenBank/DDBJ databases">
        <authorList>
            <person name="Evans L.H."/>
            <person name="Alamgir A."/>
            <person name="Owens N."/>
            <person name="Weber N.D."/>
            <person name="Virtaneva K."/>
            <person name="Barbian K."/>
            <person name="Babar A."/>
            <person name="Rosenke K."/>
        </authorList>
    </citation>
    <scope>NUCLEOTIDE SEQUENCE</scope>
    <source>
        <strain evidence="5">86</strain>
    </source>
</reference>
<organism evidence="5">
    <name type="scientific">uncultured delta proteobacterium</name>
    <dbReference type="NCBI Taxonomy" id="34034"/>
    <lineage>
        <taxon>Bacteria</taxon>
        <taxon>Deltaproteobacteria</taxon>
        <taxon>environmental samples</taxon>
    </lineage>
</organism>
<gene>
    <name evidence="5" type="ORF">KL86DPRO_10752</name>
</gene>
<dbReference type="SUPFAM" id="SSF55594">
    <property type="entry name" value="HPr-like"/>
    <property type="match status" value="1"/>
</dbReference>
<dbReference type="EMBL" id="FLUQ01000001">
    <property type="protein sequence ID" value="SBV94756.1"/>
    <property type="molecule type" value="Genomic_DNA"/>
</dbReference>
<evidence type="ECO:0000256" key="2">
    <source>
        <dbReference type="ARBA" id="ARBA00022490"/>
    </source>
</evidence>
<dbReference type="InterPro" id="IPR035895">
    <property type="entry name" value="HPr-like_sf"/>
</dbReference>
<dbReference type="CDD" id="cd00367">
    <property type="entry name" value="PTS-HPr_like"/>
    <property type="match status" value="1"/>
</dbReference>
<dbReference type="NCBIfam" id="TIGR01003">
    <property type="entry name" value="PTS_HPr_family"/>
    <property type="match status" value="1"/>
</dbReference>
<sequence length="100" mass="10669">METIQQRAPGEYETTVIITNELGLHARPAALVAKTAQQFAANVTLEADNRQVDAKSILDILSLAAGKGTALTVRGTGDDAEDCIKTIADLVRVQFQEESA</sequence>
<dbReference type="PROSITE" id="PS00369">
    <property type="entry name" value="PTS_HPR_HIS"/>
    <property type="match status" value="1"/>
</dbReference>
<dbReference type="PROSITE" id="PS51350">
    <property type="entry name" value="PTS_HPR_DOM"/>
    <property type="match status" value="1"/>
</dbReference>
<dbReference type="GO" id="GO:0016740">
    <property type="term" value="F:transferase activity"/>
    <property type="evidence" value="ECO:0007669"/>
    <property type="project" value="UniProtKB-KW"/>
</dbReference>
<dbReference type="InterPro" id="IPR050399">
    <property type="entry name" value="HPr"/>
</dbReference>
<proteinExistence type="predicted"/>
<dbReference type="Gene3D" id="3.30.1340.10">
    <property type="entry name" value="HPr-like"/>
    <property type="match status" value="1"/>
</dbReference>
<comment type="subcellular location">
    <subcellularLocation>
        <location evidence="1">Cytoplasm</location>
    </subcellularLocation>
</comment>
<feature type="domain" description="HPr" evidence="4">
    <location>
        <begin position="11"/>
        <end position="98"/>
    </location>
</feature>
<dbReference type="Pfam" id="PF00381">
    <property type="entry name" value="PTS-HPr"/>
    <property type="match status" value="1"/>
</dbReference>
<keyword evidence="3" id="KW-0598">Phosphotransferase system</keyword>
<accession>A0A212J5P9</accession>
<evidence type="ECO:0000256" key="3">
    <source>
        <dbReference type="ARBA" id="ARBA00022683"/>
    </source>
</evidence>
<protein>
    <submittedName>
        <fullName evidence="5">Phosphotransferase system, phosphocarrier protein HPr</fullName>
    </submittedName>
</protein>
<dbReference type="InterPro" id="IPR001020">
    <property type="entry name" value="PTS_HPr_His_P_site"/>
</dbReference>
<name>A0A212J5P9_9DELT</name>
<dbReference type="PANTHER" id="PTHR33705:SF2">
    <property type="entry name" value="PHOSPHOCARRIER PROTEIN NPR"/>
    <property type="match status" value="1"/>
</dbReference>
<keyword evidence="2" id="KW-0963">Cytoplasm</keyword>
<evidence type="ECO:0000256" key="1">
    <source>
        <dbReference type="ARBA" id="ARBA00004496"/>
    </source>
</evidence>
<dbReference type="PANTHER" id="PTHR33705">
    <property type="entry name" value="PHOSPHOCARRIER PROTEIN HPR"/>
    <property type="match status" value="1"/>
</dbReference>
<evidence type="ECO:0000313" key="5">
    <source>
        <dbReference type="EMBL" id="SBV94756.1"/>
    </source>
</evidence>
<dbReference type="GO" id="GO:0009401">
    <property type="term" value="P:phosphoenolpyruvate-dependent sugar phosphotransferase system"/>
    <property type="evidence" value="ECO:0007669"/>
    <property type="project" value="UniProtKB-KW"/>
</dbReference>
<evidence type="ECO:0000259" key="4">
    <source>
        <dbReference type="PROSITE" id="PS51350"/>
    </source>
</evidence>
<keyword evidence="5" id="KW-0808">Transferase</keyword>
<dbReference type="GO" id="GO:0005737">
    <property type="term" value="C:cytoplasm"/>
    <property type="evidence" value="ECO:0007669"/>
    <property type="project" value="UniProtKB-SubCell"/>
</dbReference>
<dbReference type="InterPro" id="IPR000032">
    <property type="entry name" value="HPr-like"/>
</dbReference>
<dbReference type="AlphaFoldDB" id="A0A212J5P9"/>
<dbReference type="PRINTS" id="PR00107">
    <property type="entry name" value="PHOSPHOCPHPR"/>
</dbReference>